<dbReference type="STRING" id="190721.ACS15_5494"/>
<dbReference type="PROSITE" id="PS50404">
    <property type="entry name" value="GST_NTER"/>
    <property type="match status" value="1"/>
</dbReference>
<evidence type="ECO:0000256" key="3">
    <source>
        <dbReference type="ARBA" id="ARBA00047960"/>
    </source>
</evidence>
<dbReference type="PANTHER" id="PTHR43968:SF6">
    <property type="entry name" value="GLUTATHIONE S-TRANSFERASE OMEGA"/>
    <property type="match status" value="1"/>
</dbReference>
<dbReference type="InterPro" id="IPR036282">
    <property type="entry name" value="Glutathione-S-Trfase_C_sf"/>
</dbReference>
<dbReference type="InterPro" id="IPR045073">
    <property type="entry name" value="Omega/Tau-like"/>
</dbReference>
<dbReference type="SUPFAM" id="SSF47616">
    <property type="entry name" value="GST C-terminal domain-like"/>
    <property type="match status" value="1"/>
</dbReference>
<dbReference type="InterPro" id="IPR010987">
    <property type="entry name" value="Glutathione-S-Trfase_C-like"/>
</dbReference>
<dbReference type="SFLD" id="SFLDS00019">
    <property type="entry name" value="Glutathione_Transferase_(cytos"/>
    <property type="match status" value="1"/>
</dbReference>
<accession>A0A192A7D4</accession>
<evidence type="ECO:0000313" key="5">
    <source>
        <dbReference type="Proteomes" id="UP000078572"/>
    </source>
</evidence>
<keyword evidence="5" id="KW-1185">Reference proteome</keyword>
<dbReference type="Proteomes" id="UP000078572">
    <property type="component" value="Chromosome 2"/>
</dbReference>
<dbReference type="Gene3D" id="1.20.1050.10">
    <property type="match status" value="1"/>
</dbReference>
<dbReference type="Pfam" id="PF13410">
    <property type="entry name" value="GST_C_2"/>
    <property type="match status" value="1"/>
</dbReference>
<dbReference type="GO" id="GO:0005737">
    <property type="term" value="C:cytoplasm"/>
    <property type="evidence" value="ECO:0007669"/>
    <property type="project" value="TreeGrafter"/>
</dbReference>
<dbReference type="InterPro" id="IPR040079">
    <property type="entry name" value="Glutathione_S-Trfase"/>
</dbReference>
<dbReference type="Pfam" id="PF13409">
    <property type="entry name" value="GST_N_2"/>
    <property type="match status" value="1"/>
</dbReference>
<dbReference type="InterPro" id="IPR036249">
    <property type="entry name" value="Thioredoxin-like_sf"/>
</dbReference>
<keyword evidence="2 4" id="KW-0808">Transferase</keyword>
<dbReference type="CDD" id="cd00570">
    <property type="entry name" value="GST_N_family"/>
    <property type="match status" value="1"/>
</dbReference>
<dbReference type="PROSITE" id="PS50405">
    <property type="entry name" value="GST_CTER"/>
    <property type="match status" value="1"/>
</dbReference>
<dbReference type="PANTHER" id="PTHR43968">
    <property type="match status" value="1"/>
</dbReference>
<proteinExistence type="predicted"/>
<gene>
    <name evidence="4" type="ORF">A9Y76_25240</name>
</gene>
<name>A0A192A7D4_9RALS</name>
<dbReference type="SFLD" id="SFLDG01152">
    <property type="entry name" value="Main.3:_Omega-_and_Tau-like"/>
    <property type="match status" value="1"/>
</dbReference>
<evidence type="ECO:0000256" key="1">
    <source>
        <dbReference type="ARBA" id="ARBA00012452"/>
    </source>
</evidence>
<dbReference type="Gene3D" id="3.40.30.10">
    <property type="entry name" value="Glutaredoxin"/>
    <property type="match status" value="1"/>
</dbReference>
<dbReference type="GO" id="GO:0004364">
    <property type="term" value="F:glutathione transferase activity"/>
    <property type="evidence" value="ECO:0007669"/>
    <property type="project" value="UniProtKB-EC"/>
</dbReference>
<dbReference type="SFLD" id="SFLDG00358">
    <property type="entry name" value="Main_(cytGST)"/>
    <property type="match status" value="1"/>
</dbReference>
<evidence type="ECO:0000256" key="2">
    <source>
        <dbReference type="ARBA" id="ARBA00022679"/>
    </source>
</evidence>
<sequence>MPLQLTLVSHPLCPYVQRAAIVLHEKGVPFTRRDIDLADKPDWFLRISPLGKTPVLLAGDTPIFESAVICEYLDEAQTRPEAPRLHPEAPLARAQHRAWMEFGSAVLNGIAAFYNAPDDAALAARALDLRRRFTQLEAELGDGPYFDGARFCMVDAVFGPVFRYFDVFDTIDAFGVLDDLPNVGTWRRALAARPSVRDAVSADYAARLRTFLLTRGSALSRRTVAGTVN</sequence>
<dbReference type="EC" id="2.5.1.18" evidence="1"/>
<reference evidence="5" key="1">
    <citation type="submission" date="2016-06" db="EMBL/GenBank/DDBJ databases">
        <authorList>
            <person name="Xu Y."/>
            <person name="Nagy A."/>
            <person name="Yan X."/>
            <person name="Kim S.W."/>
            <person name="Haley B."/>
            <person name="Liu N.T."/>
            <person name="Nou X."/>
        </authorList>
    </citation>
    <scope>NUCLEOTIDE SEQUENCE [LARGE SCALE GENOMIC DNA]</scope>
    <source>
        <strain evidence="5">ATCC 49129</strain>
    </source>
</reference>
<comment type="catalytic activity">
    <reaction evidence="3">
        <text>RX + glutathione = an S-substituted glutathione + a halide anion + H(+)</text>
        <dbReference type="Rhea" id="RHEA:16437"/>
        <dbReference type="ChEBI" id="CHEBI:15378"/>
        <dbReference type="ChEBI" id="CHEBI:16042"/>
        <dbReference type="ChEBI" id="CHEBI:17792"/>
        <dbReference type="ChEBI" id="CHEBI:57925"/>
        <dbReference type="ChEBI" id="CHEBI:90779"/>
        <dbReference type="EC" id="2.5.1.18"/>
    </reaction>
</comment>
<dbReference type="EMBL" id="CP016023">
    <property type="protein sequence ID" value="ANJ76212.1"/>
    <property type="molecule type" value="Genomic_DNA"/>
</dbReference>
<dbReference type="GeneID" id="61529353"/>
<dbReference type="RefSeq" id="WP_064809113.1">
    <property type="nucleotide sequence ID" value="NZ_CP016023.1"/>
</dbReference>
<dbReference type="InterPro" id="IPR050983">
    <property type="entry name" value="GST_Omega/HSP26"/>
</dbReference>
<dbReference type="OrthoDB" id="3828095at2"/>
<organism evidence="4 5">
    <name type="scientific">Ralstonia insidiosa</name>
    <dbReference type="NCBI Taxonomy" id="190721"/>
    <lineage>
        <taxon>Bacteria</taxon>
        <taxon>Pseudomonadati</taxon>
        <taxon>Pseudomonadota</taxon>
        <taxon>Betaproteobacteria</taxon>
        <taxon>Burkholderiales</taxon>
        <taxon>Burkholderiaceae</taxon>
        <taxon>Ralstonia</taxon>
    </lineage>
</organism>
<dbReference type="AlphaFoldDB" id="A0A192A7D4"/>
<dbReference type="SUPFAM" id="SSF52833">
    <property type="entry name" value="Thioredoxin-like"/>
    <property type="match status" value="1"/>
</dbReference>
<protein>
    <recommendedName>
        <fullName evidence="1">glutathione transferase</fullName>
        <ecNumber evidence="1">2.5.1.18</ecNumber>
    </recommendedName>
</protein>
<evidence type="ECO:0000313" key="4">
    <source>
        <dbReference type="EMBL" id="ANJ76212.1"/>
    </source>
</evidence>
<dbReference type="CDD" id="cd00299">
    <property type="entry name" value="GST_C_family"/>
    <property type="match status" value="1"/>
</dbReference>
<dbReference type="InterPro" id="IPR004045">
    <property type="entry name" value="Glutathione_S-Trfase_N"/>
</dbReference>